<comment type="caution">
    <text evidence="5">The sequence shown here is derived from an EMBL/GenBank/DDBJ whole genome shotgun (WGS) entry which is preliminary data.</text>
</comment>
<proteinExistence type="inferred from homology"/>
<dbReference type="RefSeq" id="WP_250584037.1">
    <property type="nucleotide sequence ID" value="NZ_JAKRVX010000003.1"/>
</dbReference>
<dbReference type="PROSITE" id="PS00798">
    <property type="entry name" value="ALDOKETO_REDUCTASE_1"/>
    <property type="match status" value="1"/>
</dbReference>
<protein>
    <submittedName>
        <fullName evidence="5">Aldo/keto reductase</fullName>
    </submittedName>
</protein>
<evidence type="ECO:0000256" key="3">
    <source>
        <dbReference type="ARBA" id="ARBA00023002"/>
    </source>
</evidence>
<dbReference type="GO" id="GO:0016616">
    <property type="term" value="F:oxidoreductase activity, acting on the CH-OH group of donors, NAD or NADP as acceptor"/>
    <property type="evidence" value="ECO:0007669"/>
    <property type="project" value="UniProtKB-ARBA"/>
</dbReference>
<dbReference type="PANTHER" id="PTHR43827">
    <property type="entry name" value="2,5-DIKETO-D-GLUCONIC ACID REDUCTASE"/>
    <property type="match status" value="1"/>
</dbReference>
<dbReference type="InterPro" id="IPR020471">
    <property type="entry name" value="AKR"/>
</dbReference>
<evidence type="ECO:0000313" key="6">
    <source>
        <dbReference type="Proteomes" id="UP001203207"/>
    </source>
</evidence>
<evidence type="ECO:0000256" key="2">
    <source>
        <dbReference type="ARBA" id="ARBA00022857"/>
    </source>
</evidence>
<gene>
    <name evidence="5" type="ORF">AArcSt2_08895</name>
</gene>
<accession>A0AAE3FX87</accession>
<organism evidence="5 6">
    <name type="scientific">Natronocalculus amylovorans</name>
    <dbReference type="NCBI Taxonomy" id="2917812"/>
    <lineage>
        <taxon>Archaea</taxon>
        <taxon>Methanobacteriati</taxon>
        <taxon>Methanobacteriota</taxon>
        <taxon>Stenosarchaea group</taxon>
        <taxon>Halobacteria</taxon>
        <taxon>Halobacteriales</taxon>
        <taxon>Haloferacaceae</taxon>
        <taxon>Natronocalculus</taxon>
    </lineage>
</organism>
<dbReference type="EMBL" id="JAKRVX010000003">
    <property type="protein sequence ID" value="MCL9817057.1"/>
    <property type="molecule type" value="Genomic_DNA"/>
</dbReference>
<sequence>MSRLELPALGLGTSANKDPDECAESVVTALDVGYRHIDTAQMYENEAYVGAGIERSGVDRSDVILATKVHPDNLAPDDAKRTAKASLDRLGVESVEMLYVHWPISAYDAEETLAAFEELYDDGVMDHLCVSNFTPELLDDARDHLSVPIAAHQVECHPFLQQEELRRYARKHNHHLVAYSPLGRGEILSEPELVEIAARHDTTTAAVCLAWAFEQETVVPIPKATGEHIRANYEAQQIELTKADLEEIETIDREMRVIDPDGAPWR</sequence>
<dbReference type="AlphaFoldDB" id="A0AAE3FX87"/>
<dbReference type="InterPro" id="IPR018170">
    <property type="entry name" value="Aldo/ket_reductase_CS"/>
</dbReference>
<dbReference type="Proteomes" id="UP001203207">
    <property type="component" value="Unassembled WGS sequence"/>
</dbReference>
<reference evidence="5" key="1">
    <citation type="journal article" date="2022" name="Syst. Appl. Microbiol.">
        <title>Natronocalculus amylovorans gen. nov., sp. nov., and Natranaeroarchaeum aerophilus sp. nov., dominant culturable amylolytic natronoarchaea from hypersaline soda lakes in southwestern Siberia.</title>
        <authorList>
            <person name="Sorokin D.Y."/>
            <person name="Elcheninov A.G."/>
            <person name="Khizhniak T.V."/>
            <person name="Koenen M."/>
            <person name="Bale N.J."/>
            <person name="Damste J.S.S."/>
            <person name="Kublanov I.V."/>
        </authorList>
    </citation>
    <scope>NUCLEOTIDE SEQUENCE</scope>
    <source>
        <strain evidence="5">AArc-St2</strain>
    </source>
</reference>
<dbReference type="PIRSF" id="PIRSF000097">
    <property type="entry name" value="AKR"/>
    <property type="match status" value="1"/>
</dbReference>
<reference evidence="5" key="2">
    <citation type="submission" date="2022-02" db="EMBL/GenBank/DDBJ databases">
        <authorList>
            <person name="Elcheninov A.G."/>
            <person name="Sorokin D.Y."/>
            <person name="Kublanov I.V."/>
        </authorList>
    </citation>
    <scope>NUCLEOTIDE SEQUENCE</scope>
    <source>
        <strain evidence="5">AArc-St2</strain>
    </source>
</reference>
<evidence type="ECO:0000256" key="1">
    <source>
        <dbReference type="ARBA" id="ARBA00007905"/>
    </source>
</evidence>
<dbReference type="PANTHER" id="PTHR43827:SF3">
    <property type="entry name" value="NADP-DEPENDENT OXIDOREDUCTASE DOMAIN-CONTAINING PROTEIN"/>
    <property type="match status" value="1"/>
</dbReference>
<dbReference type="Pfam" id="PF00248">
    <property type="entry name" value="Aldo_ket_red"/>
    <property type="match status" value="1"/>
</dbReference>
<keyword evidence="3" id="KW-0560">Oxidoreductase</keyword>
<evidence type="ECO:0000313" key="5">
    <source>
        <dbReference type="EMBL" id="MCL9817057.1"/>
    </source>
</evidence>
<feature type="domain" description="NADP-dependent oxidoreductase" evidence="4">
    <location>
        <begin position="9"/>
        <end position="252"/>
    </location>
</feature>
<keyword evidence="6" id="KW-1185">Reference proteome</keyword>
<dbReference type="InterPro" id="IPR036812">
    <property type="entry name" value="NAD(P)_OxRdtase_dom_sf"/>
</dbReference>
<dbReference type="PRINTS" id="PR00069">
    <property type="entry name" value="ALDKETRDTASE"/>
</dbReference>
<dbReference type="Gene3D" id="3.20.20.100">
    <property type="entry name" value="NADP-dependent oxidoreductase domain"/>
    <property type="match status" value="1"/>
</dbReference>
<evidence type="ECO:0000259" key="4">
    <source>
        <dbReference type="Pfam" id="PF00248"/>
    </source>
</evidence>
<comment type="similarity">
    <text evidence="1">Belongs to the aldo/keto reductase family.</text>
</comment>
<name>A0AAE3FX87_9EURY</name>
<keyword evidence="2" id="KW-0521">NADP</keyword>
<dbReference type="InterPro" id="IPR023210">
    <property type="entry name" value="NADP_OxRdtase_dom"/>
</dbReference>
<dbReference type="SUPFAM" id="SSF51430">
    <property type="entry name" value="NAD(P)-linked oxidoreductase"/>
    <property type="match status" value="1"/>
</dbReference>